<evidence type="ECO:0000256" key="16">
    <source>
        <dbReference type="SAM" id="SignalP"/>
    </source>
</evidence>
<keyword evidence="7 16" id="KW-0732">Signal</keyword>
<dbReference type="PRINTS" id="PR00725">
    <property type="entry name" value="DADACBPTASE1"/>
</dbReference>
<keyword evidence="6" id="KW-0645">Protease</keyword>
<evidence type="ECO:0000256" key="7">
    <source>
        <dbReference type="ARBA" id="ARBA00022729"/>
    </source>
</evidence>
<evidence type="ECO:0000256" key="11">
    <source>
        <dbReference type="ARBA" id="ARBA00023316"/>
    </source>
</evidence>
<evidence type="ECO:0000256" key="5">
    <source>
        <dbReference type="ARBA" id="ARBA00022645"/>
    </source>
</evidence>
<dbReference type="InterPro" id="IPR037167">
    <property type="entry name" value="Peptidase_S11_C_sf"/>
</dbReference>
<evidence type="ECO:0000256" key="13">
    <source>
        <dbReference type="PIRSR" id="PIRSR618044-1"/>
    </source>
</evidence>
<dbReference type="GO" id="GO:0071555">
    <property type="term" value="P:cell wall organization"/>
    <property type="evidence" value="ECO:0007669"/>
    <property type="project" value="UniProtKB-KW"/>
</dbReference>
<keyword evidence="9" id="KW-0133">Cell shape</keyword>
<keyword evidence="19" id="KW-1185">Reference proteome</keyword>
<evidence type="ECO:0000256" key="8">
    <source>
        <dbReference type="ARBA" id="ARBA00022801"/>
    </source>
</evidence>
<dbReference type="Gene3D" id="3.40.710.10">
    <property type="entry name" value="DD-peptidase/beta-lactamase superfamily"/>
    <property type="match status" value="1"/>
</dbReference>
<comment type="caution">
    <text evidence="18">The sequence shown here is derived from an EMBL/GenBank/DDBJ whole genome shotgun (WGS) entry which is preliminary data.</text>
</comment>
<dbReference type="InterPro" id="IPR015956">
    <property type="entry name" value="Peniciliin-bd_prot_C_sf"/>
</dbReference>
<dbReference type="GO" id="GO:0009252">
    <property type="term" value="P:peptidoglycan biosynthetic process"/>
    <property type="evidence" value="ECO:0007669"/>
    <property type="project" value="UniProtKB-KW"/>
</dbReference>
<keyword evidence="11" id="KW-0961">Cell wall biogenesis/degradation</keyword>
<dbReference type="Pfam" id="PF00768">
    <property type="entry name" value="Peptidase_S11"/>
    <property type="match status" value="1"/>
</dbReference>
<dbReference type="InterPro" id="IPR018044">
    <property type="entry name" value="Peptidase_S11"/>
</dbReference>
<keyword evidence="10" id="KW-0573">Peptidoglycan synthesis</keyword>
<proteinExistence type="inferred from homology"/>
<dbReference type="PANTHER" id="PTHR21581:SF6">
    <property type="entry name" value="TRAFFICKING PROTEIN PARTICLE COMPLEX SUBUNIT 12"/>
    <property type="match status" value="1"/>
</dbReference>
<keyword evidence="5 18" id="KW-0121">Carboxypeptidase</keyword>
<feature type="active site" description="Proton acceptor" evidence="13">
    <location>
        <position position="80"/>
    </location>
</feature>
<evidence type="ECO:0000256" key="15">
    <source>
        <dbReference type="RuleBase" id="RU004016"/>
    </source>
</evidence>
<sequence length="402" mass="43202">MNVKNLLAGALLVVSVCATAQEPAAPRPVANLPTPTAQPLVTPAPPSVNGSAWILVDDATGQVLAESNMDTRVEPASITKVMTSYVVSAELEAGKISLDDEVPISENAWRGGGGGTDGSTSFLPVNSKVKLGDLLHGMIIQSGNDASIALAEYVAGSEPAFADLMNAYAKKLGLNDTHYVNSHGLSAPDHYTTAHDIARLSQALIRDFPREYAVYSQKEFTFNGIRQHNRNSLLWKDAAIDGIKTGHHSAAGYCLAASAKRGDQRLISVVMGSSGEKQRAEDSYALLNWGFRFFETHRLYDAGQTVSEPALWKGESATLALGLAEPLLLTVPRGRYEEVKAEMDLPRQLVAPFAKGQGVGTLRLSLDGKVLAERPLIALADAPEGGFFKRISDGFWLWWESD</sequence>
<evidence type="ECO:0000259" key="17">
    <source>
        <dbReference type="SMART" id="SM00936"/>
    </source>
</evidence>
<feature type="binding site" evidence="14">
    <location>
        <position position="244"/>
    </location>
    <ligand>
        <name>substrate</name>
    </ligand>
</feature>
<accession>A0AAW9R8C9</accession>
<protein>
    <recommendedName>
        <fullName evidence="4">serine-type D-Ala-D-Ala carboxypeptidase</fullName>
        <ecNumber evidence="4">3.4.16.4</ecNumber>
    </recommendedName>
</protein>
<name>A0AAW9R8C9_9GAMM</name>
<comment type="pathway">
    <text evidence="2">Cell wall biogenesis; peptidoglycan biosynthesis.</text>
</comment>
<feature type="chain" id="PRO_5043959415" description="serine-type D-Ala-D-Ala carboxypeptidase" evidence="16">
    <location>
        <begin position="21"/>
        <end position="402"/>
    </location>
</feature>
<dbReference type="AlphaFoldDB" id="A0AAW9R8C9"/>
<evidence type="ECO:0000256" key="2">
    <source>
        <dbReference type="ARBA" id="ARBA00004752"/>
    </source>
</evidence>
<evidence type="ECO:0000256" key="12">
    <source>
        <dbReference type="ARBA" id="ARBA00034000"/>
    </source>
</evidence>
<dbReference type="PANTHER" id="PTHR21581">
    <property type="entry name" value="D-ALANYL-D-ALANINE CARBOXYPEPTIDASE"/>
    <property type="match status" value="1"/>
</dbReference>
<comment type="function">
    <text evidence="1">Removes C-terminal D-alanyl residues from sugar-peptide cell wall precursors.</text>
</comment>
<comment type="similarity">
    <text evidence="3 15">Belongs to the peptidase S11 family.</text>
</comment>
<evidence type="ECO:0000313" key="19">
    <source>
        <dbReference type="Proteomes" id="UP001364472"/>
    </source>
</evidence>
<dbReference type="EC" id="3.4.16.4" evidence="4"/>
<feature type="active site" evidence="13">
    <location>
        <position position="142"/>
    </location>
</feature>
<dbReference type="Gene3D" id="2.60.410.10">
    <property type="entry name" value="D-Ala-D-Ala carboxypeptidase, C-terminal domain"/>
    <property type="match status" value="1"/>
</dbReference>
<reference evidence="18 19" key="1">
    <citation type="journal article" date="2016" name="Antonie Van Leeuwenhoek">
        <title>Denitratimonas tolerans gen. nov., sp. nov., a denitrifying bacterium isolated from a bioreactor for tannery wastewater treatment.</title>
        <authorList>
            <person name="Han S.I."/>
            <person name="Kim J.O."/>
            <person name="Lee Y.R."/>
            <person name="Ekpeghere K.I."/>
            <person name="Koh S.C."/>
            <person name="Whang K.S."/>
        </authorList>
    </citation>
    <scope>NUCLEOTIDE SEQUENCE [LARGE SCALE GENOMIC DNA]</scope>
    <source>
        <strain evidence="18 19">KACC 17565</strain>
    </source>
</reference>
<dbReference type="RefSeq" id="WP_337335863.1">
    <property type="nucleotide sequence ID" value="NZ_JBBDHC010000016.1"/>
</dbReference>
<organism evidence="18 19">
    <name type="scientific">Denitratimonas tolerans</name>
    <dbReference type="NCBI Taxonomy" id="1338420"/>
    <lineage>
        <taxon>Bacteria</taxon>
        <taxon>Pseudomonadati</taxon>
        <taxon>Pseudomonadota</taxon>
        <taxon>Gammaproteobacteria</taxon>
        <taxon>Lysobacterales</taxon>
        <taxon>Lysobacteraceae</taxon>
        <taxon>Denitratimonas</taxon>
    </lineage>
</organism>
<feature type="active site" description="Acyl-ester intermediate" evidence="13">
    <location>
        <position position="77"/>
    </location>
</feature>
<dbReference type="GO" id="GO:0008360">
    <property type="term" value="P:regulation of cell shape"/>
    <property type="evidence" value="ECO:0007669"/>
    <property type="project" value="UniProtKB-KW"/>
</dbReference>
<dbReference type="GO" id="GO:0006508">
    <property type="term" value="P:proteolysis"/>
    <property type="evidence" value="ECO:0007669"/>
    <property type="project" value="UniProtKB-KW"/>
</dbReference>
<evidence type="ECO:0000256" key="14">
    <source>
        <dbReference type="PIRSR" id="PIRSR618044-2"/>
    </source>
</evidence>
<feature type="domain" description="Peptidase S11 D-Ala-D-Ala carboxypeptidase A C-terminal" evidence="17">
    <location>
        <begin position="294"/>
        <end position="384"/>
    </location>
</feature>
<comment type="catalytic activity">
    <reaction evidence="12">
        <text>Preferential cleavage: (Ac)2-L-Lys-D-Ala-|-D-Ala. Also transpeptidation of peptidyl-alanyl moieties that are N-acyl substituents of D-alanine.</text>
        <dbReference type="EC" id="3.4.16.4"/>
    </reaction>
</comment>
<evidence type="ECO:0000256" key="4">
    <source>
        <dbReference type="ARBA" id="ARBA00012448"/>
    </source>
</evidence>
<evidence type="ECO:0000313" key="18">
    <source>
        <dbReference type="EMBL" id="MEJ1250157.1"/>
    </source>
</evidence>
<dbReference type="GO" id="GO:0009002">
    <property type="term" value="F:serine-type D-Ala-D-Ala carboxypeptidase activity"/>
    <property type="evidence" value="ECO:0007669"/>
    <property type="project" value="UniProtKB-EC"/>
</dbReference>
<dbReference type="InterPro" id="IPR012907">
    <property type="entry name" value="Peptidase_S11_C"/>
</dbReference>
<gene>
    <name evidence="18" type="ORF">WB794_10800</name>
</gene>
<evidence type="ECO:0000256" key="3">
    <source>
        <dbReference type="ARBA" id="ARBA00007164"/>
    </source>
</evidence>
<evidence type="ECO:0000256" key="6">
    <source>
        <dbReference type="ARBA" id="ARBA00022670"/>
    </source>
</evidence>
<dbReference type="Pfam" id="PF07943">
    <property type="entry name" value="PBP5_C"/>
    <property type="match status" value="1"/>
</dbReference>
<keyword evidence="8 18" id="KW-0378">Hydrolase</keyword>
<dbReference type="SMART" id="SM00936">
    <property type="entry name" value="PBP5_C"/>
    <property type="match status" value="1"/>
</dbReference>
<dbReference type="InterPro" id="IPR012338">
    <property type="entry name" value="Beta-lactam/transpept-like"/>
</dbReference>
<evidence type="ECO:0000256" key="9">
    <source>
        <dbReference type="ARBA" id="ARBA00022960"/>
    </source>
</evidence>
<dbReference type="Proteomes" id="UP001364472">
    <property type="component" value="Unassembled WGS sequence"/>
</dbReference>
<dbReference type="SUPFAM" id="SSF56601">
    <property type="entry name" value="beta-lactamase/transpeptidase-like"/>
    <property type="match status" value="1"/>
</dbReference>
<feature type="signal peptide" evidence="16">
    <location>
        <begin position="1"/>
        <end position="20"/>
    </location>
</feature>
<evidence type="ECO:0000256" key="1">
    <source>
        <dbReference type="ARBA" id="ARBA00003217"/>
    </source>
</evidence>
<dbReference type="EMBL" id="JBBDHC010000016">
    <property type="protein sequence ID" value="MEJ1250157.1"/>
    <property type="molecule type" value="Genomic_DNA"/>
</dbReference>
<dbReference type="SUPFAM" id="SSF69189">
    <property type="entry name" value="Penicillin-binding protein associated domain"/>
    <property type="match status" value="1"/>
</dbReference>
<evidence type="ECO:0000256" key="10">
    <source>
        <dbReference type="ARBA" id="ARBA00022984"/>
    </source>
</evidence>
<dbReference type="InterPro" id="IPR001967">
    <property type="entry name" value="Peptidase_S11_N"/>
</dbReference>